<name>A0A0F9PKH7_9ZZZZ</name>
<accession>A0A0F9PKH7</accession>
<dbReference type="EMBL" id="LAZR01002837">
    <property type="protein sequence ID" value="KKN25002.1"/>
    <property type="molecule type" value="Genomic_DNA"/>
</dbReference>
<evidence type="ECO:0000313" key="1">
    <source>
        <dbReference type="EMBL" id="KKN25002.1"/>
    </source>
</evidence>
<protein>
    <submittedName>
        <fullName evidence="1">Uncharacterized protein</fullName>
    </submittedName>
</protein>
<gene>
    <name evidence="1" type="ORF">LCGC14_0889130</name>
</gene>
<sequence>MSEVKWEKDQVKLYEKLQKKYEGNPIFEALEDLQLAINEVMNQLGDGNYEIIKKKK</sequence>
<reference evidence="1" key="1">
    <citation type="journal article" date="2015" name="Nature">
        <title>Complex archaea that bridge the gap between prokaryotes and eukaryotes.</title>
        <authorList>
            <person name="Spang A."/>
            <person name="Saw J.H."/>
            <person name="Jorgensen S.L."/>
            <person name="Zaremba-Niedzwiedzka K."/>
            <person name="Martijn J."/>
            <person name="Lind A.E."/>
            <person name="van Eijk R."/>
            <person name="Schleper C."/>
            <person name="Guy L."/>
            <person name="Ettema T.J."/>
        </authorList>
    </citation>
    <scope>NUCLEOTIDE SEQUENCE</scope>
</reference>
<organism evidence="1">
    <name type="scientific">marine sediment metagenome</name>
    <dbReference type="NCBI Taxonomy" id="412755"/>
    <lineage>
        <taxon>unclassified sequences</taxon>
        <taxon>metagenomes</taxon>
        <taxon>ecological metagenomes</taxon>
    </lineage>
</organism>
<dbReference type="AlphaFoldDB" id="A0A0F9PKH7"/>
<comment type="caution">
    <text evidence="1">The sequence shown here is derived from an EMBL/GenBank/DDBJ whole genome shotgun (WGS) entry which is preliminary data.</text>
</comment>
<proteinExistence type="predicted"/>